<organism evidence="1 2">
    <name type="scientific">Stenotrophomonas koreensis</name>
    <dbReference type="NCBI Taxonomy" id="266128"/>
    <lineage>
        <taxon>Bacteria</taxon>
        <taxon>Pseudomonadati</taxon>
        <taxon>Pseudomonadota</taxon>
        <taxon>Gammaproteobacteria</taxon>
        <taxon>Lysobacterales</taxon>
        <taxon>Lysobacteraceae</taxon>
        <taxon>Stenotrophomonas</taxon>
    </lineage>
</organism>
<keyword evidence="2" id="KW-1185">Reference proteome</keyword>
<dbReference type="Proteomes" id="UP000051254">
    <property type="component" value="Unassembled WGS sequence"/>
</dbReference>
<reference evidence="1 2" key="1">
    <citation type="submission" date="2015-05" db="EMBL/GenBank/DDBJ databases">
        <title>Genome sequencing and analysis of members of genus Stenotrophomonas.</title>
        <authorList>
            <person name="Patil P.P."/>
            <person name="Midha S."/>
            <person name="Patil P.B."/>
        </authorList>
    </citation>
    <scope>NUCLEOTIDE SEQUENCE [LARGE SCALE GENOMIC DNA]</scope>
    <source>
        <strain evidence="1 2">DSM 17805</strain>
    </source>
</reference>
<protein>
    <submittedName>
        <fullName evidence="1">Uncharacterized protein</fullName>
    </submittedName>
</protein>
<proteinExistence type="predicted"/>
<evidence type="ECO:0000313" key="2">
    <source>
        <dbReference type="Proteomes" id="UP000051254"/>
    </source>
</evidence>
<name>A0A0R0BCZ4_9GAMM</name>
<gene>
    <name evidence="1" type="ORF">ABB25_12165</name>
</gene>
<dbReference type="PATRIC" id="fig|266128.3.peg.1501"/>
<dbReference type="AlphaFoldDB" id="A0A0R0BCZ4"/>
<sequence>MVGTGYPLEMLPMWQRVLMSVMVIGLAACAEPTPATAPAAAPGDAASTGAGNALALPTQFIAFGNEPFWSVRVDGQALHWSSPDNLDGVDFVARVEAMDNGRRYAGELEGAAVTLSISAGPCSDGMSDALHPWTARWQHQERLLQGCARPL</sequence>
<accession>A0A0R0BCZ4</accession>
<evidence type="ECO:0000313" key="1">
    <source>
        <dbReference type="EMBL" id="KRG55279.1"/>
    </source>
</evidence>
<dbReference type="STRING" id="266128.ABB25_12165"/>
<comment type="caution">
    <text evidence="1">The sequence shown here is derived from an EMBL/GenBank/DDBJ whole genome shotgun (WGS) entry which is preliminary data.</text>
</comment>
<dbReference type="EMBL" id="LDJH01000026">
    <property type="protein sequence ID" value="KRG55279.1"/>
    <property type="molecule type" value="Genomic_DNA"/>
</dbReference>